<keyword evidence="3" id="KW-1185">Reference proteome</keyword>
<reference evidence="2 3" key="1">
    <citation type="submission" date="2018-06" db="EMBL/GenBank/DDBJ databases">
        <title>Genomic Encyclopedia of Type Strains, Phase IV (KMG-IV): sequencing the most valuable type-strain genomes for metagenomic binning, comparative biology and taxonomic classification.</title>
        <authorList>
            <person name="Goeker M."/>
        </authorList>
    </citation>
    <scope>NUCLEOTIDE SEQUENCE [LARGE SCALE GENOMIC DNA]</scope>
    <source>
        <strain evidence="2 3">DSM 5</strain>
    </source>
</reference>
<dbReference type="PANTHER" id="PTHR37813:SF1">
    <property type="entry name" value="FELS-2 PROPHAGE PROTEIN"/>
    <property type="match status" value="1"/>
</dbReference>
<accession>A0A2W7PHU3</accession>
<dbReference type="Proteomes" id="UP000248646">
    <property type="component" value="Unassembled WGS sequence"/>
</dbReference>
<dbReference type="OrthoDB" id="2157658at2"/>
<organism evidence="2 3">
    <name type="scientific">Psychrobacillus insolitus</name>
    <dbReference type="NCBI Taxonomy" id="1461"/>
    <lineage>
        <taxon>Bacteria</taxon>
        <taxon>Bacillati</taxon>
        <taxon>Bacillota</taxon>
        <taxon>Bacilli</taxon>
        <taxon>Bacillales</taxon>
        <taxon>Bacillaceae</taxon>
        <taxon>Psychrobacillus</taxon>
    </lineage>
</organism>
<dbReference type="RefSeq" id="WP_111438508.1">
    <property type="nucleotide sequence ID" value="NZ_QKZI01000001.1"/>
</dbReference>
<feature type="transmembrane region" description="Helical" evidence="1">
    <location>
        <begin position="135"/>
        <end position="157"/>
    </location>
</feature>
<protein>
    <submittedName>
        <fullName evidence="2">Phage-related protein</fullName>
    </submittedName>
</protein>
<evidence type="ECO:0000313" key="3">
    <source>
        <dbReference type="Proteomes" id="UP000248646"/>
    </source>
</evidence>
<keyword evidence="1" id="KW-0812">Transmembrane</keyword>
<comment type="caution">
    <text evidence="2">The sequence shown here is derived from an EMBL/GenBank/DDBJ whole genome shotgun (WGS) entry which is preliminary data.</text>
</comment>
<proteinExistence type="predicted"/>
<keyword evidence="1" id="KW-1133">Transmembrane helix</keyword>
<dbReference type="SUPFAM" id="SSF58113">
    <property type="entry name" value="Apolipoprotein A-I"/>
    <property type="match status" value="2"/>
</dbReference>
<keyword evidence="1" id="KW-0472">Membrane</keyword>
<sequence length="981" mass="104985">MTVERFSAIVGANVREFKRKMREVDQTIRSTASGTVVNIGAQIAEFHRKYTVVRNRLLDIARNSWDANIGADTAEFYAKIALLRAKALALARNKIVIPIRAAFSGFREGWQVYQQTIGKIASNIRSVGEIIGNTFLGVFISLIPALAPIIASIGGLIGSLGPVIGTVAGSAFALVGAFAAAGFGAGAFAAVAITNLKGVFAASSDLKKLQEKLDDATTLKERTEIMKEMEAVQGSLNSEQTKALDSMGRLKGIWKGITDGLQTQTLQIFTKALDIFGATLETLKPLFEKSTAAVDGLMTSLGTSMKSPPIQEFLKYLNTSGGPMLTTFGQAFGNIFAGIASMLTAFGPLSADTAKGFLGMTQTFADWAAGLGKSEKFQAFVDYVKTNMPKIKSIVGDAITGLVDFFAAFGPIASDMMSSLQDMMGRFKEWSSTLSSNKGFQEFIAYVKESAPKVMELIGNLTDFLINLGIGMAPLGGKIMEVANSFFTWVNGMMQGNPIIGKIIAVVVFLGGILIAFVPHIIAFGAVFLQMLPHISKFGTFISGLWAKLAPLGTTILNLASRALPWLLRGFAALTGPVGIVIAIIAALIAIGVYLWKNWDTISAKALELKDWVVAKFTELKDAAIAKFTELKTATINKFTELKTAAQNKVSELKTAAITKFTELKTGAVNKFTELKTAAINKFTELKTGAVNKATELKTAAVNKFTELKTAATNKVTELKTSAVNKFNELKTAAVNKVSELKTAAVTKFAELKTAAQNKVSEMKTVVQNKFTEMKDAVRNKMNEVKTKVEEGWNKAKAFLTSIDLTSIGKAIIQGLIRGIGSMAGSIASKVSEMADLVPDWLKKKLGIHSPSRITTALGEHTGQGFANGIANKAKSAIDAVKGISSDITSAFVPTLAADLLSPSANITEKRSINASVSHDVNSQSNVMSALLAEIAEAIKNGQEITLNLDGHPLAKILKPYIDAMQSQDMSNVNYMNGVRK</sequence>
<dbReference type="Gene3D" id="6.10.140.1430">
    <property type="match status" value="1"/>
</dbReference>
<dbReference type="Gene3D" id="1.20.120.20">
    <property type="entry name" value="Apolipoprotein"/>
    <property type="match status" value="1"/>
</dbReference>
<feature type="transmembrane region" description="Helical" evidence="1">
    <location>
        <begin position="538"/>
        <end position="559"/>
    </location>
</feature>
<feature type="transmembrane region" description="Helical" evidence="1">
    <location>
        <begin position="163"/>
        <end position="193"/>
    </location>
</feature>
<evidence type="ECO:0000256" key="1">
    <source>
        <dbReference type="SAM" id="Phobius"/>
    </source>
</evidence>
<dbReference type="EMBL" id="QKZI01000001">
    <property type="protein sequence ID" value="PZX07896.1"/>
    <property type="molecule type" value="Genomic_DNA"/>
</dbReference>
<name>A0A2W7PHU3_9BACI</name>
<dbReference type="AlphaFoldDB" id="A0A2W7PHU3"/>
<gene>
    <name evidence="2" type="ORF">C7437_1011018</name>
</gene>
<dbReference type="PANTHER" id="PTHR37813">
    <property type="entry name" value="FELS-2 PROPHAGE PROTEIN"/>
    <property type="match status" value="1"/>
</dbReference>
<feature type="transmembrane region" description="Helical" evidence="1">
    <location>
        <begin position="503"/>
        <end position="532"/>
    </location>
</feature>
<evidence type="ECO:0000313" key="2">
    <source>
        <dbReference type="EMBL" id="PZX07896.1"/>
    </source>
</evidence>
<feature type="transmembrane region" description="Helical" evidence="1">
    <location>
        <begin position="571"/>
        <end position="596"/>
    </location>
</feature>